<proteinExistence type="predicted"/>
<dbReference type="Pfam" id="PF13646">
    <property type="entry name" value="HEAT_2"/>
    <property type="match status" value="1"/>
</dbReference>
<dbReference type="SUPFAM" id="SSF48371">
    <property type="entry name" value="ARM repeat"/>
    <property type="match status" value="1"/>
</dbReference>
<dbReference type="InterPro" id="IPR011989">
    <property type="entry name" value="ARM-like"/>
</dbReference>
<organism evidence="1 2">
    <name type="scientific">Burkholderia diffusa</name>
    <dbReference type="NCBI Taxonomy" id="488732"/>
    <lineage>
        <taxon>Bacteria</taxon>
        <taxon>Pseudomonadati</taxon>
        <taxon>Pseudomonadota</taxon>
        <taxon>Betaproteobacteria</taxon>
        <taxon>Burkholderiales</taxon>
        <taxon>Burkholderiaceae</taxon>
        <taxon>Burkholderia</taxon>
        <taxon>Burkholderia cepacia complex</taxon>
    </lineage>
</organism>
<keyword evidence="2" id="KW-1185">Reference proteome</keyword>
<name>A0A6P2J293_9BURK</name>
<dbReference type="AlphaFoldDB" id="A0A6P2J293"/>
<dbReference type="InterPro" id="IPR016024">
    <property type="entry name" value="ARM-type_fold"/>
</dbReference>
<reference evidence="1 2" key="1">
    <citation type="submission" date="2019-09" db="EMBL/GenBank/DDBJ databases">
        <authorList>
            <person name="Depoorter E."/>
        </authorList>
    </citation>
    <scope>NUCLEOTIDE SEQUENCE [LARGE SCALE GENOMIC DNA]</scope>
    <source>
        <strain evidence="1">LMG 24065</strain>
    </source>
</reference>
<evidence type="ECO:0000313" key="2">
    <source>
        <dbReference type="Proteomes" id="UP000494125"/>
    </source>
</evidence>
<sequence length="209" mass="23499">MHALNTLHEQVEKFREWAALYPVHQRSTDWECEYGHWEALWDASLAVVDSLAPDAWTVTACADLLYAIARDHALEHISSMLWTQPDALLALARASIDASEPNAKWQLAARLGGQSSHAAEAEALLLRLVNDEDEYVRRRALLALGALKSAYAETLAERAWDTGHEYQRIAALWVLKDVKSGKLAQYVKLAEEDGREYVVRNARDVMMTG</sequence>
<evidence type="ECO:0000313" key="1">
    <source>
        <dbReference type="EMBL" id="VWB37255.1"/>
    </source>
</evidence>
<dbReference type="EMBL" id="CABVPN010000006">
    <property type="protein sequence ID" value="VWB37255.1"/>
    <property type="molecule type" value="Genomic_DNA"/>
</dbReference>
<evidence type="ECO:0008006" key="3">
    <source>
        <dbReference type="Google" id="ProtNLM"/>
    </source>
</evidence>
<dbReference type="Gene3D" id="1.25.10.10">
    <property type="entry name" value="Leucine-rich Repeat Variant"/>
    <property type="match status" value="1"/>
</dbReference>
<accession>A0A6P2J293</accession>
<protein>
    <recommendedName>
        <fullName evidence="3">PBS lyase</fullName>
    </recommendedName>
</protein>
<dbReference type="Proteomes" id="UP000494125">
    <property type="component" value="Unassembled WGS sequence"/>
</dbReference>
<gene>
    <name evidence="1" type="ORF">BDI24065_01646</name>
</gene>